<feature type="domain" description="HPt" evidence="19">
    <location>
        <begin position="727"/>
        <end position="827"/>
    </location>
</feature>
<dbReference type="SUPFAM" id="SSF55874">
    <property type="entry name" value="ATPase domain of HSP90 chaperone/DNA topoisomerase II/histidine kinase"/>
    <property type="match status" value="1"/>
</dbReference>
<comment type="catalytic activity">
    <reaction evidence="1">
        <text>ATP + protein L-histidine = ADP + protein N-phospho-L-histidine.</text>
        <dbReference type="EC" id="2.7.13.3"/>
    </reaction>
</comment>
<dbReference type="SUPFAM" id="SSF52172">
    <property type="entry name" value="CheY-like"/>
    <property type="match status" value="1"/>
</dbReference>
<dbReference type="Pfam" id="PF00512">
    <property type="entry name" value="HisKA"/>
    <property type="match status" value="1"/>
</dbReference>
<dbReference type="Pfam" id="PF00072">
    <property type="entry name" value="Response_reg"/>
    <property type="match status" value="1"/>
</dbReference>
<dbReference type="PROSITE" id="PS50109">
    <property type="entry name" value="HIS_KIN"/>
    <property type="match status" value="1"/>
</dbReference>
<dbReference type="SUPFAM" id="SSF47226">
    <property type="entry name" value="Histidine-containing phosphotransfer domain, HPT domain"/>
    <property type="match status" value="1"/>
</dbReference>
<evidence type="ECO:0000256" key="5">
    <source>
        <dbReference type="ARBA" id="ARBA00022519"/>
    </source>
</evidence>
<dbReference type="SMART" id="SM00448">
    <property type="entry name" value="REC"/>
    <property type="match status" value="1"/>
</dbReference>
<reference evidence="21" key="1">
    <citation type="journal article" date="2009" name="Environ. Microbiol.">
        <title>Contribution of mobile genetic elements to Desulfovibrio vulgaris genome plasticity.</title>
        <authorList>
            <person name="Walker C.B."/>
            <person name="Stolyar S."/>
            <person name="Chivian D."/>
            <person name="Pinel N."/>
            <person name="Gabster J.A."/>
            <person name="Dehal P.S."/>
            <person name="He Z."/>
            <person name="Yang Z.K."/>
            <person name="Yen H.C."/>
            <person name="Zhou J."/>
            <person name="Wall J.D."/>
            <person name="Hazen T.C."/>
            <person name="Arkin A.P."/>
            <person name="Stahl D.A."/>
        </authorList>
    </citation>
    <scope>NUCLEOTIDE SEQUENCE [LARGE SCALE GENOMIC DNA]</scope>
    <source>
        <strain evidence="21">DP4</strain>
    </source>
</reference>
<keyword evidence="6 14" id="KW-0597">Phosphoprotein</keyword>
<dbReference type="InterPro" id="IPR011006">
    <property type="entry name" value="CheY-like_superfamily"/>
</dbReference>
<dbReference type="InterPro" id="IPR036641">
    <property type="entry name" value="HPT_dom_sf"/>
</dbReference>
<feature type="modified residue" description="4-aspartylphosphate" evidence="14">
    <location>
        <position position="587"/>
    </location>
</feature>
<evidence type="ECO:0000256" key="1">
    <source>
        <dbReference type="ARBA" id="ARBA00000085"/>
    </source>
</evidence>
<dbReference type="InterPro" id="IPR005467">
    <property type="entry name" value="His_kinase_dom"/>
</dbReference>
<evidence type="ECO:0000256" key="11">
    <source>
        <dbReference type="ARBA" id="ARBA00022989"/>
    </source>
</evidence>
<dbReference type="InterPro" id="IPR008207">
    <property type="entry name" value="Sig_transdc_His_kin_Hpt_dom"/>
</dbReference>
<feature type="region of interest" description="Disordered" evidence="15">
    <location>
        <begin position="490"/>
        <end position="531"/>
    </location>
</feature>
<protein>
    <recommendedName>
        <fullName evidence="3">histidine kinase</fullName>
        <ecNumber evidence="3">2.7.13.3</ecNumber>
    </recommendedName>
</protein>
<dbReference type="SMART" id="SM00388">
    <property type="entry name" value="HisKA"/>
    <property type="match status" value="1"/>
</dbReference>
<dbReference type="KEGG" id="dvl:Dvul_2335"/>
<dbReference type="CDD" id="cd00082">
    <property type="entry name" value="HisKA"/>
    <property type="match status" value="1"/>
</dbReference>
<evidence type="ECO:0000256" key="8">
    <source>
        <dbReference type="ARBA" id="ARBA00022692"/>
    </source>
</evidence>
<evidence type="ECO:0000256" key="6">
    <source>
        <dbReference type="ARBA" id="ARBA00022553"/>
    </source>
</evidence>
<dbReference type="FunFam" id="3.30.565.10:FF:000010">
    <property type="entry name" value="Sensor histidine kinase RcsC"/>
    <property type="match status" value="1"/>
</dbReference>
<evidence type="ECO:0000256" key="14">
    <source>
        <dbReference type="PROSITE-ProRule" id="PRU00169"/>
    </source>
</evidence>
<feature type="transmembrane region" description="Helical" evidence="16">
    <location>
        <begin position="216"/>
        <end position="236"/>
    </location>
</feature>
<dbReference type="InterPro" id="IPR036890">
    <property type="entry name" value="HATPase_C_sf"/>
</dbReference>
<keyword evidence="7" id="KW-0808">Transferase</keyword>
<keyword evidence="4" id="KW-1003">Cell membrane</keyword>
<dbReference type="Proteomes" id="UP000009173">
    <property type="component" value="Chromosome"/>
</dbReference>
<dbReference type="InterPro" id="IPR036097">
    <property type="entry name" value="HisK_dim/P_sf"/>
</dbReference>
<gene>
    <name evidence="20" type="ordered locus">Dvul_2335</name>
</gene>
<dbReference type="GO" id="GO:0000155">
    <property type="term" value="F:phosphorelay sensor kinase activity"/>
    <property type="evidence" value="ECO:0007669"/>
    <property type="project" value="InterPro"/>
</dbReference>
<keyword evidence="8 16" id="KW-0812">Transmembrane</keyword>
<accession>A0A0H3AA96</accession>
<dbReference type="PANTHER" id="PTHR43047:SF64">
    <property type="entry name" value="HISTIDINE KINASE CONTAINING CHEY-HOMOLOGOUS RECEIVER DOMAIN AND PAS DOMAIN-RELATED"/>
    <property type="match status" value="1"/>
</dbReference>
<dbReference type="InterPro" id="IPR003594">
    <property type="entry name" value="HATPase_dom"/>
</dbReference>
<dbReference type="CDD" id="cd17546">
    <property type="entry name" value="REC_hyHK_CKI1_RcsC-like"/>
    <property type="match status" value="1"/>
</dbReference>
<dbReference type="InterPro" id="IPR003661">
    <property type="entry name" value="HisK_dim/P_dom"/>
</dbReference>
<evidence type="ECO:0000259" key="17">
    <source>
        <dbReference type="PROSITE" id="PS50109"/>
    </source>
</evidence>
<name>A0A0H3AA96_NITV4</name>
<evidence type="ECO:0000256" key="4">
    <source>
        <dbReference type="ARBA" id="ARBA00022475"/>
    </source>
</evidence>
<dbReference type="HOGENOM" id="CLU_000445_114_64_7"/>
<dbReference type="InterPro" id="IPR004358">
    <property type="entry name" value="Sig_transdc_His_kin-like_C"/>
</dbReference>
<dbReference type="AlphaFoldDB" id="A0A0H3AA96"/>
<evidence type="ECO:0000256" key="13">
    <source>
        <dbReference type="PROSITE-ProRule" id="PRU00110"/>
    </source>
</evidence>
<keyword evidence="10" id="KW-0067">ATP-binding</keyword>
<evidence type="ECO:0000259" key="19">
    <source>
        <dbReference type="PROSITE" id="PS50894"/>
    </source>
</evidence>
<dbReference type="Gene3D" id="3.30.565.10">
    <property type="entry name" value="Histidine kinase-like ATPase, C-terminal domain"/>
    <property type="match status" value="1"/>
</dbReference>
<evidence type="ECO:0000256" key="15">
    <source>
        <dbReference type="SAM" id="MobiDB-lite"/>
    </source>
</evidence>
<dbReference type="Pfam" id="PF11845">
    <property type="entry name" value="Tll0287-like"/>
    <property type="match status" value="1"/>
</dbReference>
<keyword evidence="9 20" id="KW-0418">Kinase</keyword>
<dbReference type="Gene3D" id="1.10.287.130">
    <property type="match status" value="1"/>
</dbReference>
<dbReference type="GO" id="GO:0005886">
    <property type="term" value="C:plasma membrane"/>
    <property type="evidence" value="ECO:0007669"/>
    <property type="project" value="UniProtKB-SubCell"/>
</dbReference>
<dbReference type="PROSITE" id="PS50894">
    <property type="entry name" value="HPT"/>
    <property type="match status" value="1"/>
</dbReference>
<dbReference type="PANTHER" id="PTHR43047">
    <property type="entry name" value="TWO-COMPONENT HISTIDINE PROTEIN KINASE"/>
    <property type="match status" value="1"/>
</dbReference>
<dbReference type="Pfam" id="PF02518">
    <property type="entry name" value="HATPase_c"/>
    <property type="match status" value="1"/>
</dbReference>
<evidence type="ECO:0000256" key="2">
    <source>
        <dbReference type="ARBA" id="ARBA00004429"/>
    </source>
</evidence>
<evidence type="ECO:0000313" key="21">
    <source>
        <dbReference type="Proteomes" id="UP000009173"/>
    </source>
</evidence>
<feature type="domain" description="Response regulatory" evidence="18">
    <location>
        <begin position="537"/>
        <end position="657"/>
    </location>
</feature>
<organism evidence="20 21">
    <name type="scientific">Nitratidesulfovibrio vulgaris (strain DP4)</name>
    <name type="common">Desulfovibrio vulgaris</name>
    <dbReference type="NCBI Taxonomy" id="391774"/>
    <lineage>
        <taxon>Bacteria</taxon>
        <taxon>Pseudomonadati</taxon>
        <taxon>Thermodesulfobacteriota</taxon>
        <taxon>Desulfovibrionia</taxon>
        <taxon>Desulfovibrionales</taxon>
        <taxon>Desulfovibrionaceae</taxon>
        <taxon>Nitratidesulfovibrio</taxon>
    </lineage>
</organism>
<evidence type="ECO:0000313" key="20">
    <source>
        <dbReference type="EMBL" id="ABM29351.1"/>
    </source>
</evidence>
<dbReference type="PRINTS" id="PR00344">
    <property type="entry name" value="BCTRLSENSOR"/>
</dbReference>
<comment type="subcellular location">
    <subcellularLocation>
        <location evidence="2">Cell inner membrane</location>
        <topology evidence="2">Multi-pass membrane protein</topology>
    </subcellularLocation>
</comment>
<evidence type="ECO:0000256" key="10">
    <source>
        <dbReference type="ARBA" id="ARBA00022840"/>
    </source>
</evidence>
<dbReference type="RefSeq" id="WP_011792798.1">
    <property type="nucleotide sequence ID" value="NC_008751.1"/>
</dbReference>
<evidence type="ECO:0000256" key="7">
    <source>
        <dbReference type="ARBA" id="ARBA00022679"/>
    </source>
</evidence>
<proteinExistence type="predicted"/>
<dbReference type="InterPro" id="IPR001789">
    <property type="entry name" value="Sig_transdc_resp-reg_receiver"/>
</dbReference>
<dbReference type="InterPro" id="IPR021796">
    <property type="entry name" value="Tll0287-like_dom"/>
</dbReference>
<feature type="domain" description="Histidine kinase" evidence="17">
    <location>
        <begin position="256"/>
        <end position="478"/>
    </location>
</feature>
<evidence type="ECO:0000259" key="18">
    <source>
        <dbReference type="PROSITE" id="PS50110"/>
    </source>
</evidence>
<dbReference type="SUPFAM" id="SSF47384">
    <property type="entry name" value="Homodimeric domain of signal transducing histidine kinase"/>
    <property type="match status" value="1"/>
</dbReference>
<dbReference type="EMBL" id="CP000527">
    <property type="protein sequence ID" value="ABM29351.1"/>
    <property type="molecule type" value="Genomic_DNA"/>
</dbReference>
<keyword evidence="12 16" id="KW-0472">Membrane</keyword>
<feature type="modified residue" description="Phosphohistidine" evidence="13">
    <location>
        <position position="771"/>
    </location>
</feature>
<dbReference type="PROSITE" id="PS50110">
    <property type="entry name" value="RESPONSE_REGULATORY"/>
    <property type="match status" value="1"/>
</dbReference>
<evidence type="ECO:0000256" key="12">
    <source>
        <dbReference type="ARBA" id="ARBA00023136"/>
    </source>
</evidence>
<dbReference type="Gene3D" id="1.20.120.160">
    <property type="entry name" value="HPT domain"/>
    <property type="match status" value="1"/>
</dbReference>
<keyword evidence="10" id="KW-0547">Nucleotide-binding</keyword>
<evidence type="ECO:0000256" key="16">
    <source>
        <dbReference type="SAM" id="Phobius"/>
    </source>
</evidence>
<dbReference type="CDD" id="cd16922">
    <property type="entry name" value="HATPase_EvgS-ArcB-TorS-like"/>
    <property type="match status" value="1"/>
</dbReference>
<dbReference type="EC" id="2.7.13.3" evidence="3"/>
<keyword evidence="5" id="KW-0997">Cell inner membrane</keyword>
<evidence type="ECO:0000256" key="3">
    <source>
        <dbReference type="ARBA" id="ARBA00012438"/>
    </source>
</evidence>
<keyword evidence="11 16" id="KW-1133">Transmembrane helix</keyword>
<dbReference type="SMART" id="SM00387">
    <property type="entry name" value="HATPase_c"/>
    <property type="match status" value="1"/>
</dbReference>
<evidence type="ECO:0000256" key="9">
    <source>
        <dbReference type="ARBA" id="ARBA00022777"/>
    </source>
</evidence>
<sequence length="831" mass="89096" precursor="true">MNWTWQTLRIPCALTLLWCLLLLGLYRWNADSEADHIHELALLQARSFFAQIVATRAWNAVHGGVLVPESVYGPPNPYLPEGDRVVTTTDGQRLSRVNPAYMTRQISEILNDREGVGFRITSLFPLRPENAPDLWERAALDKFRHGEKEVFTLEQGTAGSLAHYRFMAPLATDTTCMNCHRDERDVAGGQRGGISVALAAAPLLAVQADRLNTLSITYWCIAIVGVFGIGGATLLISSRQAMAEAANRMKSAFLANMSHDMRTPLTGIIGMADLLEAPGCPPERRSAYIAQLKGASANLLEIVNDITDYSCLESGRLRLTPRPFALRNAVDECLGLFRFTCEQKGLTLTADIPPGLPDALTGDDFRLRQALGNLVSNAVKFTRRGTITVVIREEERSTEDVMLRFTVQDTGVGIPRHEQDAIFESFVQGGAAHELRMGGTGLGLAITRDIAAMCGGTAGVHSVPGAGSSFWFTARLGIAAGRGDMMRPHPATRHSPMPCRSAMPPAEDATPHQPCERGTMADGTARPSATSPAHRLRILVADDNPVNRLFLHDALTGAGYDVTCASDGLEALECLADGHGFSLALLDVRMPGLDGLDVLRHMRAGDVPGIRPDTPVLMVTASAAGDERAQLLNAPADGVIIKPLRVATLLEQVHRVLHPGTAAMAAASPPAFSPSSPCPGDAPLPSASAASYLPPVAPLSTVASQQQDTTPLPVHDIQAALADLAGNEGLLARLYAAFLDDVPTRRTALMRTLEVCQTSEWDLATLRREAHALCNSAKALHMVRLAASTTAIEMACVAGAPDRRMLESVIADLAEAETTITAHLQATREDA</sequence>
<dbReference type="Gene3D" id="3.40.50.2300">
    <property type="match status" value="1"/>
</dbReference>